<reference evidence="2" key="2">
    <citation type="submission" date="2004-02" db="EMBL/GenBank/DDBJ databases">
        <authorList>
            <consortium name="Genoscope"/>
            <consortium name="Whitehead Institute Centre for Genome Research"/>
        </authorList>
    </citation>
    <scope>NUCLEOTIDE SEQUENCE</scope>
</reference>
<feature type="non-terminal residue" evidence="2">
    <location>
        <position position="184"/>
    </location>
</feature>
<name>Q4RCT5_TETNG</name>
<feature type="compositionally biased region" description="Polar residues" evidence="1">
    <location>
        <begin position="50"/>
        <end position="73"/>
    </location>
</feature>
<feature type="compositionally biased region" description="Low complexity" evidence="1">
    <location>
        <begin position="16"/>
        <end position="26"/>
    </location>
</feature>
<dbReference type="OrthoDB" id="2238957at2759"/>
<reference evidence="2" key="1">
    <citation type="journal article" date="2004" name="Nature">
        <title>Genome duplication in the teleost fish Tetraodon nigroviridis reveals the early vertebrate proto-karyotype.</title>
        <authorList>
            <person name="Jaillon O."/>
            <person name="Aury J.-M."/>
            <person name="Brunet F."/>
            <person name="Petit J.-L."/>
            <person name="Stange-Thomann N."/>
            <person name="Mauceli E."/>
            <person name="Bouneau L."/>
            <person name="Fischer C."/>
            <person name="Ozouf-Costaz C."/>
            <person name="Bernot A."/>
            <person name="Nicaud S."/>
            <person name="Jaffe D."/>
            <person name="Fisher S."/>
            <person name="Lutfalla G."/>
            <person name="Dossat C."/>
            <person name="Segurens B."/>
            <person name="Dasilva C."/>
            <person name="Salanoubat M."/>
            <person name="Levy M."/>
            <person name="Boudet N."/>
            <person name="Castellano S."/>
            <person name="Anthouard V."/>
            <person name="Jubin C."/>
            <person name="Castelli V."/>
            <person name="Katinka M."/>
            <person name="Vacherie B."/>
            <person name="Biemont C."/>
            <person name="Skalli Z."/>
            <person name="Cattolico L."/>
            <person name="Poulain J."/>
            <person name="De Berardinis V."/>
            <person name="Cruaud C."/>
            <person name="Duprat S."/>
            <person name="Brottier P."/>
            <person name="Coutanceau J.-P."/>
            <person name="Gouzy J."/>
            <person name="Parra G."/>
            <person name="Lardier G."/>
            <person name="Chapple C."/>
            <person name="McKernan K.J."/>
            <person name="McEwan P."/>
            <person name="Bosak S."/>
            <person name="Kellis M."/>
            <person name="Volff J.-N."/>
            <person name="Guigo R."/>
            <person name="Zody M.C."/>
            <person name="Mesirov J."/>
            <person name="Lindblad-Toh K."/>
            <person name="Birren B."/>
            <person name="Nusbaum C."/>
            <person name="Kahn D."/>
            <person name="Robinson-Rechavi M."/>
            <person name="Laudet V."/>
            <person name="Schachter V."/>
            <person name="Quetier F."/>
            <person name="Saurin W."/>
            <person name="Scarpelli C."/>
            <person name="Wincker P."/>
            <person name="Lander E.S."/>
            <person name="Weissenbach J."/>
            <person name="Roest Crollius H."/>
        </authorList>
    </citation>
    <scope>NUCLEOTIDE SEQUENCE [LARGE SCALE GENOMIC DNA]</scope>
</reference>
<dbReference type="PANTHER" id="PTHR11852:SF4">
    <property type="entry name" value="LITTLE ELONGATION COMPLEX SUBUNIT 1"/>
    <property type="match status" value="1"/>
</dbReference>
<dbReference type="EMBL" id="CAAE01018107">
    <property type="protein sequence ID" value="CAG13797.1"/>
    <property type="molecule type" value="Genomic_DNA"/>
</dbReference>
<feature type="region of interest" description="Disordered" evidence="1">
    <location>
        <begin position="1"/>
        <end position="121"/>
    </location>
</feature>
<organism evidence="2">
    <name type="scientific">Tetraodon nigroviridis</name>
    <name type="common">Spotted green pufferfish</name>
    <name type="synonym">Chelonodon nigroviridis</name>
    <dbReference type="NCBI Taxonomy" id="99883"/>
    <lineage>
        <taxon>Eukaryota</taxon>
        <taxon>Metazoa</taxon>
        <taxon>Chordata</taxon>
        <taxon>Craniata</taxon>
        <taxon>Vertebrata</taxon>
        <taxon>Euteleostomi</taxon>
        <taxon>Actinopterygii</taxon>
        <taxon>Neopterygii</taxon>
        <taxon>Teleostei</taxon>
        <taxon>Neoteleostei</taxon>
        <taxon>Acanthomorphata</taxon>
        <taxon>Eupercaria</taxon>
        <taxon>Tetraodontiformes</taxon>
        <taxon>Tetradontoidea</taxon>
        <taxon>Tetraodontidae</taxon>
        <taxon>Tetraodon</taxon>
    </lineage>
</organism>
<accession>Q4RCT5</accession>
<dbReference type="AlphaFoldDB" id="Q4RCT5"/>
<dbReference type="PANTHER" id="PTHR11852">
    <property type="entry name" value="PLATELET-ACTIVATING FACTOR ACETYLHYDROLASE"/>
    <property type="match status" value="1"/>
</dbReference>
<gene>
    <name evidence="2" type="ORF">GSTENG00038550001</name>
</gene>
<proteinExistence type="predicted"/>
<dbReference type="KEGG" id="tng:GSTEN00038550G001"/>
<sequence length="184" mass="19080">ECLGQVNSEMGPPLPRLLTPLKTPPKVGKSIHPRQAIGKLSFPSPMEGTASPSTPTQTNVTPTGQQLSASALNSPLHPNGVPSSPLQFGSATPKHAVPVPGRLPSTAMNSSSSSSSPSQENSMRILDTMYPELSAHGRTLSILRGNVSLNICSSASGTLPVTSISQMSCFKTVNSTATAFTKTD</sequence>
<comment type="caution">
    <text evidence="2">The sequence shown here is derived from an EMBL/GenBank/DDBJ whole genome shotgun (WGS) entry which is preliminary data.</text>
</comment>
<evidence type="ECO:0000313" key="2">
    <source>
        <dbReference type="EMBL" id="CAG13797.1"/>
    </source>
</evidence>
<feature type="compositionally biased region" description="Polar residues" evidence="1">
    <location>
        <begin position="81"/>
        <end position="90"/>
    </location>
</feature>
<feature type="non-terminal residue" evidence="2">
    <location>
        <position position="1"/>
    </location>
</feature>
<protein>
    <submittedName>
        <fullName evidence="2">(spotted green pufferfish) hypothetical protein</fullName>
    </submittedName>
</protein>
<evidence type="ECO:0000256" key="1">
    <source>
        <dbReference type="SAM" id="MobiDB-lite"/>
    </source>
</evidence>